<evidence type="ECO:0008006" key="4">
    <source>
        <dbReference type="Google" id="ProtNLM"/>
    </source>
</evidence>
<dbReference type="RefSeq" id="WP_203750978.1">
    <property type="nucleotide sequence ID" value="NZ_BONK01000004.1"/>
</dbReference>
<evidence type="ECO:0000256" key="1">
    <source>
        <dbReference type="SAM" id="SignalP"/>
    </source>
</evidence>
<dbReference type="EMBL" id="BONK01000004">
    <property type="protein sequence ID" value="GIG20877.1"/>
    <property type="molecule type" value="Genomic_DNA"/>
</dbReference>
<feature type="signal peptide" evidence="1">
    <location>
        <begin position="1"/>
        <end position="24"/>
    </location>
</feature>
<protein>
    <recommendedName>
        <fullName evidence="4">LppX_LprAFG lipoprotein</fullName>
    </recommendedName>
</protein>
<keyword evidence="1" id="KW-0732">Signal</keyword>
<dbReference type="AlphaFoldDB" id="A0A919P0A9"/>
<reference evidence="2" key="1">
    <citation type="submission" date="2021-01" db="EMBL/GenBank/DDBJ databases">
        <title>Whole genome shotgun sequence of Cellulomonas chitinilytica NBRC 110799.</title>
        <authorList>
            <person name="Komaki H."/>
            <person name="Tamura T."/>
        </authorList>
    </citation>
    <scope>NUCLEOTIDE SEQUENCE</scope>
    <source>
        <strain evidence="2">NBRC 110799</strain>
    </source>
</reference>
<evidence type="ECO:0000313" key="3">
    <source>
        <dbReference type="Proteomes" id="UP000632740"/>
    </source>
</evidence>
<dbReference type="InterPro" id="IPR029046">
    <property type="entry name" value="LolA/LolB/LppX"/>
</dbReference>
<gene>
    <name evidence="2" type="ORF">Cch01nite_16010</name>
</gene>
<feature type="chain" id="PRO_5038403400" description="LppX_LprAFG lipoprotein" evidence="1">
    <location>
        <begin position="25"/>
        <end position="272"/>
    </location>
</feature>
<dbReference type="Proteomes" id="UP000632740">
    <property type="component" value="Unassembled WGS sequence"/>
</dbReference>
<proteinExistence type="predicted"/>
<keyword evidence="3" id="KW-1185">Reference proteome</keyword>
<name>A0A919P0A9_9CELL</name>
<dbReference type="SUPFAM" id="SSF89392">
    <property type="entry name" value="Prokaryotic lipoproteins and lipoprotein localization factors"/>
    <property type="match status" value="1"/>
</dbReference>
<organism evidence="2 3">
    <name type="scientific">Cellulomonas chitinilytica</name>
    <dbReference type="NCBI Taxonomy" id="398759"/>
    <lineage>
        <taxon>Bacteria</taxon>
        <taxon>Bacillati</taxon>
        <taxon>Actinomycetota</taxon>
        <taxon>Actinomycetes</taxon>
        <taxon>Micrococcales</taxon>
        <taxon>Cellulomonadaceae</taxon>
        <taxon>Cellulomonas</taxon>
    </lineage>
</organism>
<dbReference type="Gene3D" id="2.50.20.20">
    <property type="match status" value="1"/>
</dbReference>
<evidence type="ECO:0000313" key="2">
    <source>
        <dbReference type="EMBL" id="GIG20877.1"/>
    </source>
</evidence>
<accession>A0A919P0A9</accession>
<dbReference type="PROSITE" id="PS51257">
    <property type="entry name" value="PROKAR_LIPOPROTEIN"/>
    <property type="match status" value="1"/>
</dbReference>
<sequence length="272" mass="27854">MPSYRRLLALPVAACLAWTLTACGGGAGGAAEGASPDPVETASATATPEAPELTLANFVDTLTAAQNGTGSYDFSLAITAEGQEIVATGSANVADGAQDVAMTMSYPGAGDFDIRIVGGVMYMSMGDLTGGKFLQIDPNDATNPLSAGLGDITGDIDPAKTMAAQKVAITEVTKTGEPEQLDGVEVQQYVVVVDPSKLDAEQRKPFDEAAAAGVPLPATLTYTYWVDSANLIHKVAFDIGAKTEMTFSNWGAGAPVVAPTADQITTENPFGA</sequence>
<comment type="caution">
    <text evidence="2">The sequence shown here is derived from an EMBL/GenBank/DDBJ whole genome shotgun (WGS) entry which is preliminary data.</text>
</comment>